<dbReference type="InterPro" id="IPR023214">
    <property type="entry name" value="HAD_sf"/>
</dbReference>
<protein>
    <recommendedName>
        <fullName evidence="18">Phospholipid-transporting ATPase</fullName>
        <ecNumber evidence="18">7.6.2.1</ecNumber>
    </recommendedName>
</protein>
<feature type="transmembrane region" description="Helical" evidence="18">
    <location>
        <begin position="1251"/>
        <end position="1269"/>
    </location>
</feature>
<dbReference type="NCBIfam" id="TIGR01494">
    <property type="entry name" value="ATPase_P-type"/>
    <property type="match status" value="1"/>
</dbReference>
<evidence type="ECO:0000256" key="1">
    <source>
        <dbReference type="ARBA" id="ARBA00001946"/>
    </source>
</evidence>
<evidence type="ECO:0000313" key="22">
    <source>
        <dbReference type="Ensembl" id="ENSORLP00020009683.1"/>
    </source>
</evidence>
<feature type="active site" description="4-aspartylphosphate intermediate" evidence="15">
    <location>
        <position position="456"/>
    </location>
</feature>
<reference evidence="22" key="3">
    <citation type="submission" date="2025-08" db="UniProtKB">
        <authorList>
            <consortium name="Ensembl"/>
        </authorList>
    </citation>
    <scope>IDENTIFICATION</scope>
    <source>
        <strain evidence="22">HNI</strain>
    </source>
</reference>
<evidence type="ECO:0000259" key="21">
    <source>
        <dbReference type="Pfam" id="PF16212"/>
    </source>
</evidence>
<feature type="domain" description="P-type ATPase N-terminal" evidence="20">
    <location>
        <begin position="61"/>
        <end position="116"/>
    </location>
</feature>
<keyword evidence="5 17" id="KW-0479">Metal-binding</keyword>
<reference evidence="22 23" key="2">
    <citation type="submission" date="2017-04" db="EMBL/GenBank/DDBJ databases">
        <title>CpG methylation of centromeres and impact of large insertions on vertebrate speciation.</title>
        <authorList>
            <person name="Ichikawa K."/>
            <person name="Yoshimura J."/>
            <person name="Morishita S."/>
        </authorList>
    </citation>
    <scope>NUCLEOTIDE SEQUENCE</scope>
    <source>
        <strain evidence="22 23">HNI</strain>
    </source>
</reference>
<dbReference type="InterPro" id="IPR018303">
    <property type="entry name" value="ATPase_P-typ_P_site"/>
</dbReference>
<dbReference type="GO" id="GO:0005789">
    <property type="term" value="C:endoplasmic reticulum membrane"/>
    <property type="evidence" value="ECO:0007669"/>
    <property type="project" value="UniProtKB-SubCell"/>
</dbReference>
<keyword evidence="11 18" id="KW-1133">Transmembrane helix</keyword>
<keyword evidence="7" id="KW-0256">Endoplasmic reticulum</keyword>
<feature type="binding site" evidence="16">
    <location>
        <position position="805"/>
    </location>
    <ligand>
        <name>ATP</name>
        <dbReference type="ChEBI" id="CHEBI:30616"/>
    </ligand>
</feature>
<dbReference type="InterPro" id="IPR001757">
    <property type="entry name" value="P_typ_ATPase"/>
</dbReference>
<evidence type="ECO:0000313" key="23">
    <source>
        <dbReference type="Proteomes" id="UP000265180"/>
    </source>
</evidence>
<dbReference type="GO" id="GO:0015914">
    <property type="term" value="P:phospholipid transport"/>
    <property type="evidence" value="ECO:0007669"/>
    <property type="project" value="InterPro"/>
</dbReference>
<organism evidence="22 23">
    <name type="scientific">Oryzias latipes</name>
    <name type="common">Japanese rice fish</name>
    <name type="synonym">Japanese killifish</name>
    <dbReference type="NCBI Taxonomy" id="8090"/>
    <lineage>
        <taxon>Eukaryota</taxon>
        <taxon>Metazoa</taxon>
        <taxon>Chordata</taxon>
        <taxon>Craniata</taxon>
        <taxon>Vertebrata</taxon>
        <taxon>Euteleostomi</taxon>
        <taxon>Actinopterygii</taxon>
        <taxon>Neopterygii</taxon>
        <taxon>Teleostei</taxon>
        <taxon>Neoteleostei</taxon>
        <taxon>Acanthomorphata</taxon>
        <taxon>Ovalentaria</taxon>
        <taxon>Atherinomorphae</taxon>
        <taxon>Beloniformes</taxon>
        <taxon>Adrianichthyidae</taxon>
        <taxon>Oryziinae</taxon>
        <taxon>Oryzias</taxon>
    </lineage>
</organism>
<feature type="transmembrane region" description="Helical" evidence="18">
    <location>
        <begin position="1321"/>
        <end position="1340"/>
    </location>
</feature>
<evidence type="ECO:0000256" key="8">
    <source>
        <dbReference type="ARBA" id="ARBA00022840"/>
    </source>
</evidence>
<evidence type="ECO:0000256" key="15">
    <source>
        <dbReference type="PIRSR" id="PIRSR606539-1"/>
    </source>
</evidence>
<comment type="cofactor">
    <cofactor evidence="1 17">
        <name>Mg(2+)</name>
        <dbReference type="ChEBI" id="CHEBI:18420"/>
    </cofactor>
</comment>
<dbReference type="Pfam" id="PF16212">
    <property type="entry name" value="PhoLip_ATPase_C"/>
    <property type="match status" value="1"/>
</dbReference>
<feature type="transmembrane region" description="Helical" evidence="18">
    <location>
        <begin position="91"/>
        <end position="109"/>
    </location>
</feature>
<dbReference type="InterPro" id="IPR044492">
    <property type="entry name" value="P_typ_ATPase_HD_dom"/>
</dbReference>
<evidence type="ECO:0000256" key="13">
    <source>
        <dbReference type="ARBA" id="ARBA00034036"/>
    </source>
</evidence>
<feature type="region of interest" description="Disordered" evidence="19">
    <location>
        <begin position="670"/>
        <end position="755"/>
    </location>
</feature>
<feature type="binding site" evidence="17">
    <location>
        <position position="1083"/>
    </location>
    <ligand>
        <name>Mg(2+)</name>
        <dbReference type="ChEBI" id="CHEBI:18420"/>
    </ligand>
</feature>
<keyword evidence="10 18" id="KW-1278">Translocase</keyword>
<feature type="binding site" evidence="16">
    <location>
        <position position="458"/>
    </location>
    <ligand>
        <name>ATP</name>
        <dbReference type="ChEBI" id="CHEBI:30616"/>
    </ligand>
</feature>
<evidence type="ECO:0000256" key="2">
    <source>
        <dbReference type="ARBA" id="ARBA00004477"/>
    </source>
</evidence>
<evidence type="ECO:0000256" key="4">
    <source>
        <dbReference type="ARBA" id="ARBA00022692"/>
    </source>
</evidence>
<feature type="binding site" evidence="16">
    <location>
        <position position="456"/>
    </location>
    <ligand>
        <name>ATP</name>
        <dbReference type="ChEBI" id="CHEBI:30616"/>
    </ligand>
</feature>
<feature type="transmembrane region" description="Helical" evidence="18">
    <location>
        <begin position="386"/>
        <end position="408"/>
    </location>
</feature>
<dbReference type="Proteomes" id="UP000265180">
    <property type="component" value="Chromosome 22"/>
</dbReference>
<evidence type="ECO:0000256" key="6">
    <source>
        <dbReference type="ARBA" id="ARBA00022741"/>
    </source>
</evidence>
<feature type="binding site" evidence="16">
    <location>
        <position position="952"/>
    </location>
    <ligand>
        <name>ATP</name>
        <dbReference type="ChEBI" id="CHEBI:30616"/>
    </ligand>
</feature>
<dbReference type="PROSITE" id="PS00154">
    <property type="entry name" value="ATPASE_E1_E2"/>
    <property type="match status" value="1"/>
</dbReference>
<evidence type="ECO:0000256" key="19">
    <source>
        <dbReference type="SAM" id="MobiDB-lite"/>
    </source>
</evidence>
<dbReference type="EC" id="7.6.2.1" evidence="18"/>
<evidence type="ECO:0000256" key="9">
    <source>
        <dbReference type="ARBA" id="ARBA00022842"/>
    </source>
</evidence>
<feature type="binding site" evidence="16">
    <location>
        <position position="1082"/>
    </location>
    <ligand>
        <name>ATP</name>
        <dbReference type="ChEBI" id="CHEBI:30616"/>
    </ligand>
</feature>
<feature type="binding site" evidence="17">
    <location>
        <position position="456"/>
    </location>
    <ligand>
        <name>Mg(2+)</name>
        <dbReference type="ChEBI" id="CHEBI:18420"/>
    </ligand>
</feature>
<feature type="binding site" evidence="16">
    <location>
        <position position="829"/>
    </location>
    <ligand>
        <name>ATP</name>
        <dbReference type="ChEBI" id="CHEBI:30616"/>
    </ligand>
</feature>
<dbReference type="FunFam" id="3.40.50.1000:FF:000023">
    <property type="entry name" value="Phospholipid-transporting ATPase"/>
    <property type="match status" value="1"/>
</dbReference>
<dbReference type="CDD" id="cd02073">
    <property type="entry name" value="P-type_ATPase_APLT_Dnf-like"/>
    <property type="match status" value="1"/>
</dbReference>
<dbReference type="InterPro" id="IPR032630">
    <property type="entry name" value="P_typ_ATPase_c"/>
</dbReference>
<evidence type="ECO:0000256" key="3">
    <source>
        <dbReference type="ARBA" id="ARBA00008109"/>
    </source>
</evidence>
<evidence type="ECO:0000256" key="12">
    <source>
        <dbReference type="ARBA" id="ARBA00023136"/>
    </source>
</evidence>
<evidence type="ECO:0000256" key="7">
    <source>
        <dbReference type="ARBA" id="ARBA00022824"/>
    </source>
</evidence>
<dbReference type="PRINTS" id="PR00119">
    <property type="entry name" value="CATATPASE"/>
</dbReference>
<evidence type="ECO:0000256" key="11">
    <source>
        <dbReference type="ARBA" id="ARBA00022989"/>
    </source>
</evidence>
<feature type="binding site" evidence="16">
    <location>
        <position position="763"/>
    </location>
    <ligand>
        <name>ATP</name>
        <dbReference type="ChEBI" id="CHEBI:30616"/>
    </ligand>
</feature>
<evidence type="ECO:0000256" key="18">
    <source>
        <dbReference type="RuleBase" id="RU362033"/>
    </source>
</evidence>
<dbReference type="InterPro" id="IPR006539">
    <property type="entry name" value="P-type_ATPase_IV"/>
</dbReference>
<dbReference type="SFLD" id="SFLDG00002">
    <property type="entry name" value="C1.7:_P-type_atpase_like"/>
    <property type="match status" value="1"/>
</dbReference>
<dbReference type="PANTHER" id="PTHR24092">
    <property type="entry name" value="PROBABLE PHOSPHOLIPID-TRANSPORTING ATPASE"/>
    <property type="match status" value="1"/>
</dbReference>
<dbReference type="Gene3D" id="1.20.1110.10">
    <property type="entry name" value="Calcium-transporting ATPase, transmembrane domain"/>
    <property type="match status" value="1"/>
</dbReference>
<dbReference type="InterPro" id="IPR023299">
    <property type="entry name" value="ATPase_P-typ_cyto_dom_N"/>
</dbReference>
<evidence type="ECO:0000259" key="20">
    <source>
        <dbReference type="Pfam" id="PF16209"/>
    </source>
</evidence>
<evidence type="ECO:0000256" key="10">
    <source>
        <dbReference type="ARBA" id="ARBA00022967"/>
    </source>
</evidence>
<feature type="binding site" evidence="16">
    <location>
        <position position="457"/>
    </location>
    <ligand>
        <name>ATP</name>
        <dbReference type="ChEBI" id="CHEBI:30616"/>
    </ligand>
</feature>
<feature type="compositionally biased region" description="Low complexity" evidence="19">
    <location>
        <begin position="672"/>
        <end position="684"/>
    </location>
</feature>
<accession>A0A3P9KMN3</accession>
<dbReference type="SUPFAM" id="SSF81653">
    <property type="entry name" value="Calcium ATPase, transduction domain A"/>
    <property type="match status" value="1"/>
</dbReference>
<dbReference type="InterPro" id="IPR032631">
    <property type="entry name" value="P-type_ATPase_N"/>
</dbReference>
<reference evidence="22" key="4">
    <citation type="submission" date="2025-09" db="UniProtKB">
        <authorList>
            <consortium name="Ensembl"/>
        </authorList>
    </citation>
    <scope>IDENTIFICATION</scope>
    <source>
        <strain evidence="22">HNI</strain>
    </source>
</reference>
<proteinExistence type="inferred from homology"/>
<feature type="binding site" evidence="16">
    <location>
        <position position="953"/>
    </location>
    <ligand>
        <name>ATP</name>
        <dbReference type="ChEBI" id="CHEBI:30616"/>
    </ligand>
</feature>
<feature type="transmembrane region" description="Helical" evidence="18">
    <location>
        <begin position="314"/>
        <end position="332"/>
    </location>
</feature>
<keyword evidence="6 16" id="KW-0547">Nucleotide-binding</keyword>
<dbReference type="GO" id="GO:0005524">
    <property type="term" value="F:ATP binding"/>
    <property type="evidence" value="ECO:0007669"/>
    <property type="project" value="UniProtKB-UniRule"/>
</dbReference>
<comment type="catalytic activity">
    <reaction evidence="14">
        <text>a beta-D-glucosyl-(1&lt;-&gt;1')-N-acylsphing-4-enine(out) + ATP + H2O = a beta-D-glucosyl-(1&lt;-&gt;1')-N-acylsphing-4-enine(in) + ADP + phosphate + H(+)</text>
        <dbReference type="Rhea" id="RHEA:66036"/>
        <dbReference type="ChEBI" id="CHEBI:15377"/>
        <dbReference type="ChEBI" id="CHEBI:15378"/>
        <dbReference type="ChEBI" id="CHEBI:22801"/>
        <dbReference type="ChEBI" id="CHEBI:30616"/>
        <dbReference type="ChEBI" id="CHEBI:43474"/>
        <dbReference type="ChEBI" id="CHEBI:456216"/>
    </reaction>
    <physiologicalReaction direction="left-to-right" evidence="14">
        <dbReference type="Rhea" id="RHEA:66037"/>
    </physiologicalReaction>
</comment>
<dbReference type="Pfam" id="PF13246">
    <property type="entry name" value="Cation_ATPase"/>
    <property type="match status" value="1"/>
</dbReference>
<feature type="binding site" evidence="17">
    <location>
        <position position="1079"/>
    </location>
    <ligand>
        <name>Mg(2+)</name>
        <dbReference type="ChEBI" id="CHEBI:18420"/>
    </ligand>
</feature>
<feature type="binding site" evidence="16">
    <location>
        <position position="1053"/>
    </location>
    <ligand>
        <name>ATP</name>
        <dbReference type="ChEBI" id="CHEBI:30616"/>
    </ligand>
</feature>
<feature type="region of interest" description="Disordered" evidence="19">
    <location>
        <begin position="22"/>
        <end position="44"/>
    </location>
</feature>
<feature type="transmembrane region" description="Helical" evidence="18">
    <location>
        <begin position="1276"/>
        <end position="1301"/>
    </location>
</feature>
<keyword evidence="8 16" id="KW-0067">ATP-binding</keyword>
<feature type="binding site" evidence="16">
    <location>
        <position position="872"/>
    </location>
    <ligand>
        <name>ATP</name>
        <dbReference type="ChEBI" id="CHEBI:30616"/>
    </ligand>
</feature>
<keyword evidence="4 18" id="KW-0812">Transmembrane</keyword>
<dbReference type="GO" id="GO:0000287">
    <property type="term" value="F:magnesium ion binding"/>
    <property type="evidence" value="ECO:0007669"/>
    <property type="project" value="UniProtKB-UniRule"/>
</dbReference>
<dbReference type="InterPro" id="IPR036412">
    <property type="entry name" value="HAD-like_sf"/>
</dbReference>
<feature type="binding site" evidence="16">
    <location>
        <position position="1059"/>
    </location>
    <ligand>
        <name>ATP</name>
        <dbReference type="ChEBI" id="CHEBI:30616"/>
    </ligand>
</feature>
<dbReference type="SUPFAM" id="SSF81660">
    <property type="entry name" value="Metal cation-transporting ATPase, ATP-binding domain N"/>
    <property type="match status" value="1"/>
</dbReference>
<comment type="subcellular location">
    <subcellularLocation>
        <location evidence="2">Endoplasmic reticulum membrane</location>
        <topology evidence="2">Multi-pass membrane protein</topology>
    </subcellularLocation>
    <subcellularLocation>
        <location evidence="18">Membrane</location>
        <topology evidence="18">Multi-pass membrane protein</topology>
    </subcellularLocation>
</comment>
<evidence type="ECO:0000256" key="5">
    <source>
        <dbReference type="ARBA" id="ARBA00022723"/>
    </source>
</evidence>
<dbReference type="Gene3D" id="2.70.150.10">
    <property type="entry name" value="Calcium-transporting ATPase, cytoplasmic transduction domain A"/>
    <property type="match status" value="1"/>
</dbReference>
<dbReference type="FunFam" id="2.70.150.10:FF:000022">
    <property type="entry name" value="Phospholipid-transporting ATPase"/>
    <property type="match status" value="1"/>
</dbReference>
<dbReference type="Ensembl" id="ENSORLT00020031043.1">
    <property type="protein sequence ID" value="ENSORLP00020009683.1"/>
    <property type="gene ID" value="ENSORLG00020000261.1"/>
</dbReference>
<feature type="transmembrane region" description="Helical" evidence="18">
    <location>
        <begin position="1154"/>
        <end position="1178"/>
    </location>
</feature>
<evidence type="ECO:0000256" key="16">
    <source>
        <dbReference type="PIRSR" id="PIRSR606539-2"/>
    </source>
</evidence>
<keyword evidence="12 18" id="KW-0472">Membrane</keyword>
<feature type="transmembrane region" description="Helical" evidence="18">
    <location>
        <begin position="1218"/>
        <end position="1239"/>
    </location>
</feature>
<reference key="1">
    <citation type="journal article" date="2007" name="Nature">
        <title>The medaka draft genome and insights into vertebrate genome evolution.</title>
        <authorList>
            <person name="Kasahara M."/>
            <person name="Naruse K."/>
            <person name="Sasaki S."/>
            <person name="Nakatani Y."/>
            <person name="Qu W."/>
            <person name="Ahsan B."/>
            <person name="Yamada T."/>
            <person name="Nagayasu Y."/>
            <person name="Doi K."/>
            <person name="Kasai Y."/>
            <person name="Jindo T."/>
            <person name="Kobayashi D."/>
            <person name="Shimada A."/>
            <person name="Toyoda A."/>
            <person name="Kuroki Y."/>
            <person name="Fujiyama A."/>
            <person name="Sasaki T."/>
            <person name="Shimizu A."/>
            <person name="Asakawa S."/>
            <person name="Shimizu N."/>
            <person name="Hashimoto S."/>
            <person name="Yang J."/>
            <person name="Lee Y."/>
            <person name="Matsushima K."/>
            <person name="Sugano S."/>
            <person name="Sakaizumi M."/>
            <person name="Narita T."/>
            <person name="Ohishi K."/>
            <person name="Haga S."/>
            <person name="Ohta F."/>
            <person name="Nomoto H."/>
            <person name="Nogata K."/>
            <person name="Morishita T."/>
            <person name="Endo T."/>
            <person name="Shin-I T."/>
            <person name="Takeda H."/>
            <person name="Morishita S."/>
            <person name="Kohara Y."/>
        </authorList>
    </citation>
    <scope>NUCLEOTIDE SEQUENCE [LARGE SCALE GENOMIC DNA]</scope>
    <source>
        <strain>Hd-rR</strain>
    </source>
</reference>
<dbReference type="SUPFAM" id="SSF81665">
    <property type="entry name" value="Calcium ATPase, transmembrane domain M"/>
    <property type="match status" value="1"/>
</dbReference>
<comment type="catalytic activity">
    <reaction evidence="13 18">
        <text>ATP + H2O + phospholipidSide 1 = ADP + phosphate + phospholipidSide 2.</text>
        <dbReference type="EC" id="7.6.2.1"/>
    </reaction>
</comment>
<comment type="similarity">
    <text evidence="3 18">Belongs to the cation transport ATPase (P-type) (TC 3.A.3) family. Type IV subfamily.</text>
</comment>
<dbReference type="NCBIfam" id="TIGR01652">
    <property type="entry name" value="ATPase-Plipid"/>
    <property type="match status" value="2"/>
</dbReference>
<feature type="binding site" evidence="16">
    <location>
        <position position="954"/>
    </location>
    <ligand>
        <name>ATP</name>
        <dbReference type="ChEBI" id="CHEBI:30616"/>
    </ligand>
</feature>
<sequence length="1400" mass="157120">MESFHWVQHRCRQLLSADSSRGWYSAPDGSANKSSSQGPGGKRRTVFARHGPLQQQYAALPKKYQGNAICTTQYSLLTFIPMNLFQQFHRFANLYFLFLALLNWVPVVEAFEKEITMIPLLVVLTVIGIKDALEDYRRYLSDKKVNNNMVEVFCGAQKDYVDCCWKDVRVGDFVRLSCNEIIPADMVLLYSSDPRGVCYIETANLDGETNLKQRQVVSDLPLQDSPFSPENFHSRIECENPNNDLSRFRGFIEHANGVRVGLHSSNVLLRSCTIRNTETVIGIVVYAGHETKAMMNNSGPRYKRSLLERRLNRDVLWCVALLIIMCLIAAVGEWDPRTRRRPCATSLPPLRAAAALLCQSAGHGLWLKDLKDPIFQVDGEMSPALAAFYVFWTMIIVLQVLIPISLYVSIEIVKLGQIYFIHNDLDMYNEEQDSRIQCRALNITEDLGQIQYVFSDKTGTLTENKMVFRRCSIFGVEYPHEENARRLAVYEEDPNRGASRTVTLKSACSRKSLTCRSLSCNRSSVSLHTLTAESGEEDQLSSHPQAKTGAFCSPMAKDVVPDPALEKKLNSLCSSLLHLSDGLFKTASNLELTYITDFFLALTICNTVVVSSPGQPRHVMREARTPLKSLEEIKVMFQRLSFSPFTTMSTPQMKSSPRGFTSRLFIRGKSGSLTFPTPTNNSPSCPNPGPESYEETSSLKVDLNMSAGRGDPIWADPDSKEALKEAQISSDRFKGSMEDQDEDGSSGEDSEDELLYEAESPDEAALVHAARAYHCTLRARSPENLLVELPGIGSLPVRLLHVLPFDSNRKRMSVVVRHPLTGEVVVYTKGADSVIMDLAERPKGAEHAQELYSHIREQTQKHLDAYAREGLRTLCIAKKVLEEEEYDVWMKRQLLAESSIENREELLLESAQRLETNLTLLGSTGIVDRLQEEVPETIEALQRAGIKVWVLTGDKQETAINIANACKLLRSSDQLLTANCDNKDACAALLKELIVEVQCGQEGVSEQREDPSSGSTGFILAIDGRTLDWALQEDLRSSFLELSRKCKAVLCCRSTPLQKSKVVQLVRDHLRVMTLAVGDGANDVSMIQVADVGIGISGQEGMQAVMSSDFAIPRFHHLRKLLLVHGHWCYHRLANMILYFFYKNVMYVNLLFWYQFFCGFSGSVMINSWVLILFNLLFTSVPPLIYGVLDQDTAADALEEHPELYQAARSSKVYVPSIFWITILDAFYQSCICFFIPYFALAGSDVEGLSFGSPINTSALFIILLHQVIESHTLTWIHALVLFLSAASYFAFVLLFSTFCIVCSHPTNLLGVEPRQLSTPLFYVICAVTTVTALIPRILFRSLFNTVHPSALLTKDQRQEAASESYRRRMQRWNQNHARTGLPVCADNPGMVPGWEEVLS</sequence>
<dbReference type="Gene3D" id="3.40.1110.10">
    <property type="entry name" value="Calcium-transporting ATPase, cytoplasmic domain N"/>
    <property type="match status" value="2"/>
</dbReference>
<dbReference type="PANTHER" id="PTHR24092:SF84">
    <property type="entry name" value="PHOSPHOLIPID-TRANSPORTING ATPASE VD"/>
    <property type="match status" value="1"/>
</dbReference>
<dbReference type="Pfam" id="PF16209">
    <property type="entry name" value="PhoLip_ATPase_N"/>
    <property type="match status" value="1"/>
</dbReference>
<dbReference type="Gene3D" id="3.40.50.1000">
    <property type="entry name" value="HAD superfamily/HAD-like"/>
    <property type="match status" value="2"/>
</dbReference>
<name>A0A3P9KMN3_ORYLA</name>
<dbReference type="InterPro" id="IPR008250">
    <property type="entry name" value="ATPase_P-typ_transduc_dom_A_sf"/>
</dbReference>
<feature type="binding site" evidence="17">
    <location>
        <position position="458"/>
    </location>
    <ligand>
        <name>Mg(2+)</name>
        <dbReference type="ChEBI" id="CHEBI:18420"/>
    </ligand>
</feature>
<dbReference type="FunFam" id="3.40.1110.10:FF:000009">
    <property type="entry name" value="Phospholipid-transporting ATPase"/>
    <property type="match status" value="1"/>
</dbReference>
<dbReference type="GO" id="GO:0016887">
    <property type="term" value="F:ATP hydrolysis activity"/>
    <property type="evidence" value="ECO:0007669"/>
    <property type="project" value="InterPro"/>
</dbReference>
<keyword evidence="9 17" id="KW-0460">Magnesium</keyword>
<feature type="binding site" evidence="16">
    <location>
        <position position="1083"/>
    </location>
    <ligand>
        <name>ATP</name>
        <dbReference type="ChEBI" id="CHEBI:30616"/>
    </ligand>
</feature>
<feature type="compositionally biased region" description="Acidic residues" evidence="19">
    <location>
        <begin position="738"/>
        <end position="755"/>
    </location>
</feature>
<feature type="domain" description="P-type ATPase C-terminal" evidence="21">
    <location>
        <begin position="1105"/>
        <end position="1350"/>
    </location>
</feature>
<evidence type="ECO:0000256" key="14">
    <source>
        <dbReference type="ARBA" id="ARBA00050913"/>
    </source>
</evidence>
<dbReference type="SFLD" id="SFLDF00027">
    <property type="entry name" value="p-type_atpase"/>
    <property type="match status" value="1"/>
</dbReference>
<dbReference type="GO" id="GO:0140327">
    <property type="term" value="F:flippase activity"/>
    <property type="evidence" value="ECO:0007669"/>
    <property type="project" value="UniProtKB-ARBA"/>
</dbReference>
<dbReference type="SUPFAM" id="SSF56784">
    <property type="entry name" value="HAD-like"/>
    <property type="match status" value="1"/>
</dbReference>
<dbReference type="InterPro" id="IPR023298">
    <property type="entry name" value="ATPase_P-typ_TM_dom_sf"/>
</dbReference>
<dbReference type="SFLD" id="SFLDS00003">
    <property type="entry name" value="Haloacid_Dehalogenase"/>
    <property type="match status" value="1"/>
</dbReference>
<evidence type="ECO:0000256" key="17">
    <source>
        <dbReference type="PIRSR" id="PIRSR606539-3"/>
    </source>
</evidence>